<dbReference type="AlphaFoldDB" id="X1BDZ6"/>
<comment type="caution">
    <text evidence="1">The sequence shown here is derived from an EMBL/GenBank/DDBJ whole genome shotgun (WGS) entry which is preliminary data.</text>
</comment>
<sequence>LDFLTDPEFSSIMNDAVAYGIGNWYFYNGSRDKAKEIFEKILSTKSWASFGFIAAEADFARDFKQ</sequence>
<organism evidence="1">
    <name type="scientific">marine sediment metagenome</name>
    <dbReference type="NCBI Taxonomy" id="412755"/>
    <lineage>
        <taxon>unclassified sequences</taxon>
        <taxon>metagenomes</taxon>
        <taxon>ecological metagenomes</taxon>
    </lineage>
</organism>
<feature type="non-terminal residue" evidence="1">
    <location>
        <position position="1"/>
    </location>
</feature>
<evidence type="ECO:0000313" key="1">
    <source>
        <dbReference type="EMBL" id="GAG94159.1"/>
    </source>
</evidence>
<gene>
    <name evidence="1" type="ORF">S01H4_40795</name>
</gene>
<accession>X1BDZ6</accession>
<reference evidence="1" key="1">
    <citation type="journal article" date="2014" name="Front. Microbiol.">
        <title>High frequency of phylogenetically diverse reductive dehalogenase-homologous genes in deep subseafloor sedimentary metagenomes.</title>
        <authorList>
            <person name="Kawai M."/>
            <person name="Futagami T."/>
            <person name="Toyoda A."/>
            <person name="Takaki Y."/>
            <person name="Nishi S."/>
            <person name="Hori S."/>
            <person name="Arai W."/>
            <person name="Tsubouchi T."/>
            <person name="Morono Y."/>
            <person name="Uchiyama I."/>
            <person name="Ito T."/>
            <person name="Fujiyama A."/>
            <person name="Inagaki F."/>
            <person name="Takami H."/>
        </authorList>
    </citation>
    <scope>NUCLEOTIDE SEQUENCE</scope>
    <source>
        <strain evidence="1">Expedition CK06-06</strain>
    </source>
</reference>
<name>X1BDZ6_9ZZZZ</name>
<proteinExistence type="predicted"/>
<evidence type="ECO:0008006" key="2">
    <source>
        <dbReference type="Google" id="ProtNLM"/>
    </source>
</evidence>
<protein>
    <recommendedName>
        <fullName evidence="2">Tetratricopeptide repeat protein</fullName>
    </recommendedName>
</protein>
<dbReference type="EMBL" id="BART01022258">
    <property type="protein sequence ID" value="GAG94159.1"/>
    <property type="molecule type" value="Genomic_DNA"/>
</dbReference>